<dbReference type="InterPro" id="IPR009081">
    <property type="entry name" value="PP-bd_ACP"/>
</dbReference>
<evidence type="ECO:0000259" key="1">
    <source>
        <dbReference type="PROSITE" id="PS50075"/>
    </source>
</evidence>
<proteinExistence type="predicted"/>
<dbReference type="GO" id="GO:0016874">
    <property type="term" value="F:ligase activity"/>
    <property type="evidence" value="ECO:0007669"/>
    <property type="project" value="UniProtKB-KW"/>
</dbReference>
<dbReference type="InterPro" id="IPR036736">
    <property type="entry name" value="ACP-like_sf"/>
</dbReference>
<dbReference type="Proteomes" id="UP000237968">
    <property type="component" value="Unassembled WGS sequence"/>
</dbReference>
<dbReference type="EMBL" id="PVNK01000190">
    <property type="protein sequence ID" value="PRP93156.1"/>
    <property type="molecule type" value="Genomic_DNA"/>
</dbReference>
<keyword evidence="3" id="KW-1185">Reference proteome</keyword>
<reference evidence="2 3" key="1">
    <citation type="submission" date="2018-03" db="EMBL/GenBank/DDBJ databases">
        <title>Draft Genome Sequences of the Obligatory Marine Myxobacteria Enhygromyxa salina SWB005.</title>
        <authorList>
            <person name="Poehlein A."/>
            <person name="Moghaddam J.A."/>
            <person name="Harms H."/>
            <person name="Alanjari M."/>
            <person name="Koenig G.M."/>
            <person name="Daniel R."/>
            <person name="Schaeberle T.F."/>
        </authorList>
    </citation>
    <scope>NUCLEOTIDE SEQUENCE [LARGE SCALE GENOMIC DNA]</scope>
    <source>
        <strain evidence="2 3">SWB005</strain>
    </source>
</reference>
<dbReference type="OrthoDB" id="7508733at2"/>
<dbReference type="Pfam" id="PF00550">
    <property type="entry name" value="PP-binding"/>
    <property type="match status" value="1"/>
</dbReference>
<evidence type="ECO:0000313" key="2">
    <source>
        <dbReference type="EMBL" id="PRP93156.1"/>
    </source>
</evidence>
<accession>A0A2S9XJV1</accession>
<sequence length="80" mass="9026">MAVTREALLKYLSKKTRADLSKIDDTTELFSSGMVDSFAMVDLLMWLEKQTGARVNPDDVSIDNLDSIERILAYAASRKR</sequence>
<gene>
    <name evidence="2" type="ORF">ENSA5_44230</name>
</gene>
<dbReference type="SUPFAM" id="SSF47336">
    <property type="entry name" value="ACP-like"/>
    <property type="match status" value="1"/>
</dbReference>
<keyword evidence="2" id="KW-0436">Ligase</keyword>
<organism evidence="2 3">
    <name type="scientific">Enhygromyxa salina</name>
    <dbReference type="NCBI Taxonomy" id="215803"/>
    <lineage>
        <taxon>Bacteria</taxon>
        <taxon>Pseudomonadati</taxon>
        <taxon>Myxococcota</taxon>
        <taxon>Polyangia</taxon>
        <taxon>Nannocystales</taxon>
        <taxon>Nannocystaceae</taxon>
        <taxon>Enhygromyxa</taxon>
    </lineage>
</organism>
<dbReference type="PROSITE" id="PS50075">
    <property type="entry name" value="CARRIER"/>
    <property type="match status" value="1"/>
</dbReference>
<evidence type="ECO:0000313" key="3">
    <source>
        <dbReference type="Proteomes" id="UP000237968"/>
    </source>
</evidence>
<dbReference type="RefSeq" id="WP_106393700.1">
    <property type="nucleotide sequence ID" value="NZ_PVNK01000190.1"/>
</dbReference>
<comment type="caution">
    <text evidence="2">The sequence shown here is derived from an EMBL/GenBank/DDBJ whole genome shotgun (WGS) entry which is preliminary data.</text>
</comment>
<feature type="domain" description="Carrier" evidence="1">
    <location>
        <begin position="1"/>
        <end position="79"/>
    </location>
</feature>
<name>A0A2S9XJV1_9BACT</name>
<dbReference type="Gene3D" id="1.10.1200.10">
    <property type="entry name" value="ACP-like"/>
    <property type="match status" value="1"/>
</dbReference>
<protein>
    <submittedName>
        <fullName evidence="2">D-alanine--poly(Phosphoribitol) ligase subunit 2</fullName>
    </submittedName>
</protein>
<dbReference type="AlphaFoldDB" id="A0A2S9XJV1"/>